<evidence type="ECO:0000256" key="6">
    <source>
        <dbReference type="ARBA" id="ARBA00022840"/>
    </source>
</evidence>
<comment type="function">
    <text evidence="8 11">Allows the formation of correctly charged Asn-tRNA(Asn) or Gln-tRNA(Gln) through the transamidation of misacylated Asp-tRNA(Asn) or Glu-tRNA(Gln) in organisms which lack either or both of asparaginyl-tRNA or glutaminyl-tRNA synthetases. The reaction takes place in the presence of glutamine and ATP through an activated phospho-Asp-tRNA(Asn) or phospho-Glu-tRNA(Gln).</text>
</comment>
<dbReference type="FunFam" id="1.10.150.380:FF:000001">
    <property type="entry name" value="Aspartyl/glutamyl-tRNA(Asn/Gln) amidotransferase subunit B"/>
    <property type="match status" value="1"/>
</dbReference>
<proteinExistence type="inferred from homology"/>
<dbReference type="Pfam" id="PF02637">
    <property type="entry name" value="GatB_Yqey"/>
    <property type="match status" value="1"/>
</dbReference>
<dbReference type="GO" id="GO:0005524">
    <property type="term" value="F:ATP binding"/>
    <property type="evidence" value="ECO:0007669"/>
    <property type="project" value="UniProtKB-KW"/>
</dbReference>
<evidence type="ECO:0000259" key="12">
    <source>
        <dbReference type="SMART" id="SM00845"/>
    </source>
</evidence>
<evidence type="ECO:0000256" key="2">
    <source>
        <dbReference type="ARBA" id="ARBA00011123"/>
    </source>
</evidence>
<comment type="catalytic activity">
    <reaction evidence="9 11">
        <text>L-aspartyl-tRNA(Asn) + L-glutamine + ATP + H2O = L-asparaginyl-tRNA(Asn) + L-glutamate + ADP + phosphate + 2 H(+)</text>
        <dbReference type="Rhea" id="RHEA:14513"/>
        <dbReference type="Rhea" id="RHEA-COMP:9674"/>
        <dbReference type="Rhea" id="RHEA-COMP:9677"/>
        <dbReference type="ChEBI" id="CHEBI:15377"/>
        <dbReference type="ChEBI" id="CHEBI:15378"/>
        <dbReference type="ChEBI" id="CHEBI:29985"/>
        <dbReference type="ChEBI" id="CHEBI:30616"/>
        <dbReference type="ChEBI" id="CHEBI:43474"/>
        <dbReference type="ChEBI" id="CHEBI:58359"/>
        <dbReference type="ChEBI" id="CHEBI:78515"/>
        <dbReference type="ChEBI" id="CHEBI:78516"/>
        <dbReference type="ChEBI" id="CHEBI:456216"/>
    </reaction>
</comment>
<dbReference type="InterPro" id="IPR017958">
    <property type="entry name" value="Gln-tRNA_amidoTrfase_suB_CS"/>
</dbReference>
<keyword evidence="7 11" id="KW-0648">Protein biosynthesis</keyword>
<keyword evidence="4 11" id="KW-0436">Ligase</keyword>
<dbReference type="AlphaFoldDB" id="A0A1A5X7P0"/>
<dbReference type="PANTHER" id="PTHR11659:SF0">
    <property type="entry name" value="GLUTAMYL-TRNA(GLN) AMIDOTRANSFERASE SUBUNIT B, MITOCHONDRIAL"/>
    <property type="match status" value="1"/>
</dbReference>
<dbReference type="NCBIfam" id="TIGR00133">
    <property type="entry name" value="gatB"/>
    <property type="match status" value="1"/>
</dbReference>
<evidence type="ECO:0000313" key="14">
    <source>
        <dbReference type="Proteomes" id="UP000183529"/>
    </source>
</evidence>
<protein>
    <recommendedName>
        <fullName evidence="3 11">Aspartyl/glutamyl-tRNA(Asn/Gln) amidotransferase subunit B</fullName>
        <shortName evidence="11">Asp/Glu-ADT subunit B</shortName>
        <ecNumber evidence="11">6.3.5.-</ecNumber>
    </recommendedName>
</protein>
<dbReference type="InterPro" id="IPR017959">
    <property type="entry name" value="Asn/Gln-tRNA_amidoTrfase_suB/E"/>
</dbReference>
<dbReference type="PROSITE" id="PS01234">
    <property type="entry name" value="GATB"/>
    <property type="match status" value="1"/>
</dbReference>
<comment type="caution">
    <text evidence="13">The sequence shown here is derived from an EMBL/GenBank/DDBJ whole genome shotgun (WGS) entry which is preliminary data.</text>
</comment>
<dbReference type="InterPro" id="IPR018027">
    <property type="entry name" value="Asn/Gln_amidotransferase"/>
</dbReference>
<dbReference type="PANTHER" id="PTHR11659">
    <property type="entry name" value="GLUTAMYL-TRNA GLN AMIDOTRANSFERASE SUBUNIT B MITOCHONDRIAL AND PROKARYOTIC PET112-RELATED"/>
    <property type="match status" value="1"/>
</dbReference>
<organism evidence="13 14">
    <name type="scientific">Paraburkholderia tropica</name>
    <dbReference type="NCBI Taxonomy" id="92647"/>
    <lineage>
        <taxon>Bacteria</taxon>
        <taxon>Pseudomonadati</taxon>
        <taxon>Pseudomonadota</taxon>
        <taxon>Betaproteobacteria</taxon>
        <taxon>Burkholderiales</taxon>
        <taxon>Burkholderiaceae</taxon>
        <taxon>Paraburkholderia</taxon>
    </lineage>
</organism>
<dbReference type="SUPFAM" id="SSF55931">
    <property type="entry name" value="Glutamine synthetase/guanido kinase"/>
    <property type="match status" value="1"/>
</dbReference>
<dbReference type="InterPro" id="IPR003789">
    <property type="entry name" value="Asn/Gln_tRNA_amidoTrase-B-like"/>
</dbReference>
<dbReference type="EMBL" id="FNZM01000005">
    <property type="protein sequence ID" value="SEJ51540.1"/>
    <property type="molecule type" value="Genomic_DNA"/>
</dbReference>
<dbReference type="RefSeq" id="WP_065061849.1">
    <property type="nucleotide sequence ID" value="NZ_CADFGN010000002.1"/>
</dbReference>
<evidence type="ECO:0000256" key="7">
    <source>
        <dbReference type="ARBA" id="ARBA00022917"/>
    </source>
</evidence>
<sequence>MSTQWEVVIGLETHAQLSTVSKIFSGASTQFGAAPNTQACPVDLALPGVLPVMNRGAVERAIQFGLAIGSTIAPRSIFARKNYFYPDLPKGYQISQYEIPVVQGGQITIQVPANEKAGKEAYEKTVNLTRAHLEEDAGKSLHEDFAGMTGIDLNRAGTPLLEIVTEPEMRSAAEAVAYAKALHTLVVWLGICDGNMQEGSFRCDANVSVRPVGQKEFGTRAEIKNLNSFRFLEEAIQYEVRRQIELIEDGGTVVQETRLYDPDKRETRSMRSKEDAHDYRYFPDPDLMPLVIDAAWVERVKGEMPELPESMQARFVEQYGLTAYDANVLTSSKAMAAYFEAVVAKAGAAQAKAAANWLMGEVSSQLNREDLEIGASPVSAAQLALLLARIADGTISNKIAKEVFQAMWDEKAADEGAADRIIEAKGLKQISDTGALEAIIDEVLAANQKSVEEFRAGKEKAFNALIGQAMKATKGKANPQQVNELLKKKLG</sequence>
<evidence type="ECO:0000256" key="8">
    <source>
        <dbReference type="ARBA" id="ARBA00024799"/>
    </source>
</evidence>
<dbReference type="NCBIfam" id="NF004014">
    <property type="entry name" value="PRK05477.1-4"/>
    <property type="match status" value="1"/>
</dbReference>
<gene>
    <name evidence="11" type="primary">gatB</name>
    <name evidence="13" type="ORF">SAMN05216550_105282</name>
</gene>
<dbReference type="Gene3D" id="1.10.150.380">
    <property type="entry name" value="GatB domain, N-terminal subdomain"/>
    <property type="match status" value="1"/>
</dbReference>
<dbReference type="GO" id="GO:0006412">
    <property type="term" value="P:translation"/>
    <property type="evidence" value="ECO:0007669"/>
    <property type="project" value="UniProtKB-UniRule"/>
</dbReference>
<dbReference type="InterPro" id="IPR004413">
    <property type="entry name" value="GatB"/>
</dbReference>
<keyword evidence="6 11" id="KW-0067">ATP-binding</keyword>
<comment type="similarity">
    <text evidence="1 11">Belongs to the GatB/GatE family. GatB subfamily.</text>
</comment>
<reference evidence="13 14" key="1">
    <citation type="submission" date="2016-10" db="EMBL/GenBank/DDBJ databases">
        <authorList>
            <person name="Varghese N."/>
            <person name="Submissions S."/>
        </authorList>
    </citation>
    <scope>NUCLEOTIDE SEQUENCE [LARGE SCALE GENOMIC DNA]</scope>
    <source>
        <strain evidence="13 14">LMG 22274</strain>
    </source>
</reference>
<dbReference type="NCBIfam" id="NF004012">
    <property type="entry name" value="PRK05477.1-2"/>
    <property type="match status" value="1"/>
</dbReference>
<evidence type="ECO:0000256" key="5">
    <source>
        <dbReference type="ARBA" id="ARBA00022741"/>
    </source>
</evidence>
<name>A0A1A5X7P0_9BURK</name>
<evidence type="ECO:0000256" key="11">
    <source>
        <dbReference type="HAMAP-Rule" id="MF_00121"/>
    </source>
</evidence>
<keyword evidence="5 11" id="KW-0547">Nucleotide-binding</keyword>
<dbReference type="SMART" id="SM00845">
    <property type="entry name" value="GatB_Yqey"/>
    <property type="match status" value="1"/>
</dbReference>
<accession>A0A1A5X7P0</accession>
<dbReference type="InterPro" id="IPR006075">
    <property type="entry name" value="Asn/Gln-tRNA_Trfase_suB/E_cat"/>
</dbReference>
<dbReference type="InterPro" id="IPR042114">
    <property type="entry name" value="GatB_C_1"/>
</dbReference>
<dbReference type="OrthoDB" id="9804078at2"/>
<evidence type="ECO:0000256" key="10">
    <source>
        <dbReference type="ARBA" id="ARBA00047913"/>
    </source>
</evidence>
<dbReference type="InterPro" id="IPR014746">
    <property type="entry name" value="Gln_synth/guanido_kin_cat_dom"/>
</dbReference>
<dbReference type="Gene3D" id="1.10.10.410">
    <property type="match status" value="1"/>
</dbReference>
<dbReference type="FunFam" id="1.10.10.410:FF:000001">
    <property type="entry name" value="Aspartyl/glutamyl-tRNA(Asn/Gln) amidotransferase subunit B"/>
    <property type="match status" value="1"/>
</dbReference>
<comment type="catalytic activity">
    <reaction evidence="10 11">
        <text>L-glutamyl-tRNA(Gln) + L-glutamine + ATP + H2O = L-glutaminyl-tRNA(Gln) + L-glutamate + ADP + phosphate + H(+)</text>
        <dbReference type="Rhea" id="RHEA:17521"/>
        <dbReference type="Rhea" id="RHEA-COMP:9681"/>
        <dbReference type="Rhea" id="RHEA-COMP:9684"/>
        <dbReference type="ChEBI" id="CHEBI:15377"/>
        <dbReference type="ChEBI" id="CHEBI:15378"/>
        <dbReference type="ChEBI" id="CHEBI:29985"/>
        <dbReference type="ChEBI" id="CHEBI:30616"/>
        <dbReference type="ChEBI" id="CHEBI:43474"/>
        <dbReference type="ChEBI" id="CHEBI:58359"/>
        <dbReference type="ChEBI" id="CHEBI:78520"/>
        <dbReference type="ChEBI" id="CHEBI:78521"/>
        <dbReference type="ChEBI" id="CHEBI:456216"/>
    </reaction>
</comment>
<evidence type="ECO:0000256" key="1">
    <source>
        <dbReference type="ARBA" id="ARBA00005306"/>
    </source>
</evidence>
<evidence type="ECO:0000256" key="9">
    <source>
        <dbReference type="ARBA" id="ARBA00047380"/>
    </source>
</evidence>
<dbReference type="Proteomes" id="UP000183529">
    <property type="component" value="Unassembled WGS sequence"/>
</dbReference>
<dbReference type="Pfam" id="PF02934">
    <property type="entry name" value="GatB_N"/>
    <property type="match status" value="1"/>
</dbReference>
<dbReference type="GO" id="GO:0070681">
    <property type="term" value="P:glutaminyl-tRNAGln biosynthesis via transamidation"/>
    <property type="evidence" value="ECO:0007669"/>
    <property type="project" value="TreeGrafter"/>
</dbReference>
<evidence type="ECO:0000313" key="13">
    <source>
        <dbReference type="EMBL" id="SEJ51540.1"/>
    </source>
</evidence>
<dbReference type="HAMAP" id="MF_00121">
    <property type="entry name" value="GatB"/>
    <property type="match status" value="1"/>
</dbReference>
<evidence type="ECO:0000256" key="3">
    <source>
        <dbReference type="ARBA" id="ARBA00016923"/>
    </source>
</evidence>
<evidence type="ECO:0000256" key="4">
    <source>
        <dbReference type="ARBA" id="ARBA00022598"/>
    </source>
</evidence>
<comment type="subunit">
    <text evidence="2 11">Heterotrimer of A, B and C subunits.</text>
</comment>
<dbReference type="GeneID" id="61300867"/>
<feature type="domain" description="Asn/Gln amidotransferase" evidence="12">
    <location>
        <begin position="337"/>
        <end position="490"/>
    </location>
</feature>
<dbReference type="SUPFAM" id="SSF89095">
    <property type="entry name" value="GatB/YqeY motif"/>
    <property type="match status" value="1"/>
</dbReference>
<dbReference type="NCBIfam" id="NF004015">
    <property type="entry name" value="PRK05477.1-5"/>
    <property type="match status" value="1"/>
</dbReference>
<dbReference type="InterPro" id="IPR023168">
    <property type="entry name" value="GatB_Yqey_C_2"/>
</dbReference>
<dbReference type="GO" id="GO:0050567">
    <property type="term" value="F:glutaminyl-tRNA synthase (glutamine-hydrolyzing) activity"/>
    <property type="evidence" value="ECO:0007669"/>
    <property type="project" value="UniProtKB-UniRule"/>
</dbReference>
<dbReference type="EC" id="6.3.5.-" evidence="11"/>